<reference evidence="2" key="1">
    <citation type="journal article" date="2012" name="PLoS ONE">
        <title>Gene sets for utilization of primary and secondary nutrition supplies in the distal gut of endangered iberian lynx.</title>
        <authorList>
            <person name="Alcaide M."/>
            <person name="Messina E."/>
            <person name="Richter M."/>
            <person name="Bargiela R."/>
            <person name="Peplies J."/>
            <person name="Huws S.A."/>
            <person name="Newbold C.J."/>
            <person name="Golyshin P.N."/>
            <person name="Simon M.A."/>
            <person name="Lopez G."/>
            <person name="Yakimov M.M."/>
            <person name="Ferrer M."/>
        </authorList>
    </citation>
    <scope>NUCLEOTIDE SEQUENCE</scope>
</reference>
<comment type="caution">
    <text evidence="2">The sequence shown here is derived from an EMBL/GenBank/DDBJ whole genome shotgun (WGS) entry which is preliminary data.</text>
</comment>
<name>J9GFZ8_9ZZZZ</name>
<gene>
    <name evidence="2" type="ORF">EVA_13630</name>
</gene>
<keyword evidence="1" id="KW-0812">Transmembrane</keyword>
<feature type="transmembrane region" description="Helical" evidence="1">
    <location>
        <begin position="12"/>
        <end position="37"/>
    </location>
</feature>
<accession>J9GFZ8</accession>
<dbReference type="AlphaFoldDB" id="J9GFZ8"/>
<protein>
    <submittedName>
        <fullName evidence="2">Secreted protein</fullName>
    </submittedName>
</protein>
<evidence type="ECO:0000313" key="2">
    <source>
        <dbReference type="EMBL" id="EJW98264.1"/>
    </source>
</evidence>
<proteinExistence type="predicted"/>
<keyword evidence="1" id="KW-1133">Transmembrane helix</keyword>
<keyword evidence="1" id="KW-0472">Membrane</keyword>
<evidence type="ECO:0000256" key="1">
    <source>
        <dbReference type="SAM" id="Phobius"/>
    </source>
</evidence>
<dbReference type="PROSITE" id="PS51257">
    <property type="entry name" value="PROKAR_LIPOPROTEIN"/>
    <property type="match status" value="1"/>
</dbReference>
<organism evidence="2">
    <name type="scientific">gut metagenome</name>
    <dbReference type="NCBI Taxonomy" id="749906"/>
    <lineage>
        <taxon>unclassified sequences</taxon>
        <taxon>metagenomes</taxon>
        <taxon>organismal metagenomes</taxon>
    </lineage>
</organism>
<sequence>MKIFSRCPSETSIASTAIFCFFLIAVTACLSASISVLPRRSVFSILRPRALILFSKLITRESI</sequence>
<dbReference type="EMBL" id="AMCI01004346">
    <property type="protein sequence ID" value="EJW98264.1"/>
    <property type="molecule type" value="Genomic_DNA"/>
</dbReference>